<sequence length="90" mass="10515">MRRLAHRQFFLASKGSRSYEAVRSRSHNQFRNNFCVNGIERGAASLCIRRGFIRANLTSSTRKSTSMERKKRGHRKLNLKHLFFSVALLF</sequence>
<dbReference type="EMBL" id="RWGY01000051">
    <property type="protein sequence ID" value="TVU06415.1"/>
    <property type="molecule type" value="Genomic_DNA"/>
</dbReference>
<protein>
    <submittedName>
        <fullName evidence="1">Uncharacterized protein</fullName>
    </submittedName>
</protein>
<evidence type="ECO:0000313" key="2">
    <source>
        <dbReference type="Proteomes" id="UP000324897"/>
    </source>
</evidence>
<organism evidence="1 2">
    <name type="scientific">Eragrostis curvula</name>
    <name type="common">weeping love grass</name>
    <dbReference type="NCBI Taxonomy" id="38414"/>
    <lineage>
        <taxon>Eukaryota</taxon>
        <taxon>Viridiplantae</taxon>
        <taxon>Streptophyta</taxon>
        <taxon>Embryophyta</taxon>
        <taxon>Tracheophyta</taxon>
        <taxon>Spermatophyta</taxon>
        <taxon>Magnoliopsida</taxon>
        <taxon>Liliopsida</taxon>
        <taxon>Poales</taxon>
        <taxon>Poaceae</taxon>
        <taxon>PACMAD clade</taxon>
        <taxon>Chloridoideae</taxon>
        <taxon>Eragrostideae</taxon>
        <taxon>Eragrostidinae</taxon>
        <taxon>Eragrostis</taxon>
    </lineage>
</organism>
<keyword evidence="2" id="KW-1185">Reference proteome</keyword>
<proteinExistence type="predicted"/>
<dbReference type="Proteomes" id="UP000324897">
    <property type="component" value="Unassembled WGS sequence"/>
</dbReference>
<accession>A0A5J9T4X0</accession>
<dbReference type="Gramene" id="TVU06415">
    <property type="protein sequence ID" value="TVU06415"/>
    <property type="gene ID" value="EJB05_49628"/>
</dbReference>
<gene>
    <name evidence="1" type="ORF">EJB05_49628</name>
</gene>
<comment type="caution">
    <text evidence="1">The sequence shown here is derived from an EMBL/GenBank/DDBJ whole genome shotgun (WGS) entry which is preliminary data.</text>
</comment>
<dbReference type="AlphaFoldDB" id="A0A5J9T4X0"/>
<name>A0A5J9T4X0_9POAL</name>
<evidence type="ECO:0000313" key="1">
    <source>
        <dbReference type="EMBL" id="TVU06415.1"/>
    </source>
</evidence>
<reference evidence="1 2" key="1">
    <citation type="journal article" date="2019" name="Sci. Rep.">
        <title>A high-quality genome of Eragrostis curvula grass provides insights into Poaceae evolution and supports new strategies to enhance forage quality.</title>
        <authorList>
            <person name="Carballo J."/>
            <person name="Santos B.A.C.M."/>
            <person name="Zappacosta D."/>
            <person name="Garbus I."/>
            <person name="Selva J.P."/>
            <person name="Gallo C.A."/>
            <person name="Diaz A."/>
            <person name="Albertini E."/>
            <person name="Caccamo M."/>
            <person name="Echenique V."/>
        </authorList>
    </citation>
    <scope>NUCLEOTIDE SEQUENCE [LARGE SCALE GENOMIC DNA]</scope>
    <source>
        <strain evidence="2">cv. Victoria</strain>
        <tissue evidence="1">Leaf</tissue>
    </source>
</reference>